<dbReference type="InterPro" id="IPR039329">
    <property type="entry name" value="SIAE"/>
</dbReference>
<proteinExistence type="predicted"/>
<sequence length="503" mass="55322">MSKGLSVNAMFTDHMVLQRGVEVPVWGEGADGAVVRVRCRGEQVETRVENGSWMIALPSIEAGGPFELIIESEGHSIVIRDVLFGDVWLAGGQSNMEWPLSEAQGGPAEIEHIHLPNLRYYDVPKVAYEDRAADGAAHDTAHGAAHSSSWKVCTPEHAGAFSAVAFYFARQIIIEQGVPIGIIGCNWGGTSASCWVPEHVLTDDSELRIYADEFIEIIKNFDPAAFAIEEAEHNVALAEFNRKHAAGLRGKELGDYPWPIPISPSYFLRPYGVYGTMLLKVVPFGLKGFLYYQGEGDTHRSLLYDKLMEALIGHWRALWNQPKLPFLFVQLPAFGCNGNELGEEWPLLRESQLIVTERVANTGMVVAIDCGEREDIHPINKKPVGERLALLALEQVYGQSVESSGPVFHSLKIADGKAILSFDHSGEGLSAGDFPLTGFEITDDSNVYVPAQAICKGNEVEVWSEQVQQPSAVRYGWANYTEANLVNSFGLPAGPFRTKRVRT</sequence>
<evidence type="ECO:0000313" key="3">
    <source>
        <dbReference type="EMBL" id="MBP1992985.1"/>
    </source>
</evidence>
<dbReference type="GO" id="GO:0001681">
    <property type="term" value="F:sialate O-acetylesterase activity"/>
    <property type="evidence" value="ECO:0007669"/>
    <property type="project" value="UniProtKB-EC"/>
</dbReference>
<dbReference type="PANTHER" id="PTHR22901">
    <property type="entry name" value="SIALATE O-ACETYLESTERASE"/>
    <property type="match status" value="1"/>
</dbReference>
<accession>A0ABS4IZL0</accession>
<comment type="caution">
    <text evidence="3">The sequence shown here is derived from an EMBL/GenBank/DDBJ whole genome shotgun (WGS) entry which is preliminary data.</text>
</comment>
<feature type="domain" description="Sialate O-acetylesterase" evidence="2">
    <location>
        <begin position="285"/>
        <end position="377"/>
    </location>
</feature>
<dbReference type="EC" id="3.1.1.53" evidence="3"/>
<evidence type="ECO:0000256" key="1">
    <source>
        <dbReference type="ARBA" id="ARBA00022801"/>
    </source>
</evidence>
<dbReference type="SUPFAM" id="SSF52266">
    <property type="entry name" value="SGNH hydrolase"/>
    <property type="match status" value="1"/>
</dbReference>
<keyword evidence="1 3" id="KW-0378">Hydrolase</keyword>
<name>A0ABS4IZL0_9BACL</name>
<dbReference type="Pfam" id="PF03629">
    <property type="entry name" value="SASA"/>
    <property type="match status" value="1"/>
</dbReference>
<dbReference type="InterPro" id="IPR036514">
    <property type="entry name" value="SGNH_hydro_sf"/>
</dbReference>
<protein>
    <submittedName>
        <fullName evidence="3">Sialate O-acetylesterase</fullName>
        <ecNumber evidence="3">3.1.1.53</ecNumber>
    </submittedName>
</protein>
<dbReference type="Proteomes" id="UP001519287">
    <property type="component" value="Unassembled WGS sequence"/>
</dbReference>
<organism evidence="3 4">
    <name type="scientific">Paenibacillus eucommiae</name>
    <dbReference type="NCBI Taxonomy" id="1355755"/>
    <lineage>
        <taxon>Bacteria</taxon>
        <taxon>Bacillati</taxon>
        <taxon>Bacillota</taxon>
        <taxon>Bacilli</taxon>
        <taxon>Bacillales</taxon>
        <taxon>Paenibacillaceae</taxon>
        <taxon>Paenibacillus</taxon>
    </lineage>
</organism>
<reference evidence="3 4" key="1">
    <citation type="submission" date="2021-03" db="EMBL/GenBank/DDBJ databases">
        <title>Genomic Encyclopedia of Type Strains, Phase IV (KMG-IV): sequencing the most valuable type-strain genomes for metagenomic binning, comparative biology and taxonomic classification.</title>
        <authorList>
            <person name="Goeker M."/>
        </authorList>
    </citation>
    <scope>NUCLEOTIDE SEQUENCE [LARGE SCALE GENOMIC DNA]</scope>
    <source>
        <strain evidence="3 4">DSM 26048</strain>
    </source>
</reference>
<gene>
    <name evidence="3" type="ORF">J2Z66_004602</name>
</gene>
<evidence type="ECO:0000313" key="4">
    <source>
        <dbReference type="Proteomes" id="UP001519287"/>
    </source>
</evidence>
<dbReference type="PANTHER" id="PTHR22901:SF0">
    <property type="entry name" value="SIALATE O-ACETYLESTERASE"/>
    <property type="match status" value="1"/>
</dbReference>
<dbReference type="RefSeq" id="WP_209974470.1">
    <property type="nucleotide sequence ID" value="NZ_JAGGLB010000016.1"/>
</dbReference>
<dbReference type="EMBL" id="JAGGLB010000016">
    <property type="protein sequence ID" value="MBP1992985.1"/>
    <property type="molecule type" value="Genomic_DNA"/>
</dbReference>
<keyword evidence="4" id="KW-1185">Reference proteome</keyword>
<dbReference type="Gene3D" id="3.40.50.1110">
    <property type="entry name" value="SGNH hydrolase"/>
    <property type="match status" value="1"/>
</dbReference>
<evidence type="ECO:0000259" key="2">
    <source>
        <dbReference type="Pfam" id="PF03629"/>
    </source>
</evidence>
<dbReference type="InterPro" id="IPR005181">
    <property type="entry name" value="SASA"/>
</dbReference>